<keyword evidence="3" id="KW-0540">Nuclease</keyword>
<feature type="domain" description="Reverse transcriptase" evidence="7">
    <location>
        <begin position="1"/>
        <end position="67"/>
    </location>
</feature>
<dbReference type="InterPro" id="IPR043502">
    <property type="entry name" value="DNA/RNA_pol_sf"/>
</dbReference>
<dbReference type="Pfam" id="PF17917">
    <property type="entry name" value="RT_RNaseH"/>
    <property type="match status" value="1"/>
</dbReference>
<evidence type="ECO:0000256" key="2">
    <source>
        <dbReference type="ARBA" id="ARBA00022695"/>
    </source>
</evidence>
<evidence type="ECO:0000313" key="8">
    <source>
        <dbReference type="EMBL" id="CAI9721359.1"/>
    </source>
</evidence>
<evidence type="ECO:0000313" key="9">
    <source>
        <dbReference type="Proteomes" id="UP001162480"/>
    </source>
</evidence>
<proteinExistence type="predicted"/>
<evidence type="ECO:0000259" key="7">
    <source>
        <dbReference type="PROSITE" id="PS50878"/>
    </source>
</evidence>
<dbReference type="InterPro" id="IPR050951">
    <property type="entry name" value="Retrovirus_Pol_polyprotein"/>
</dbReference>
<keyword evidence="6" id="KW-0695">RNA-directed DNA polymerase</keyword>
<dbReference type="SUPFAM" id="SSF56672">
    <property type="entry name" value="DNA/RNA polymerases"/>
    <property type="match status" value="1"/>
</dbReference>
<dbReference type="GO" id="GO:0016787">
    <property type="term" value="F:hydrolase activity"/>
    <property type="evidence" value="ECO:0007669"/>
    <property type="project" value="UniProtKB-KW"/>
</dbReference>
<gene>
    <name evidence="8" type="ORF">OCTVUL_1B018388</name>
</gene>
<evidence type="ECO:0000256" key="3">
    <source>
        <dbReference type="ARBA" id="ARBA00022722"/>
    </source>
</evidence>
<dbReference type="PANTHER" id="PTHR37984">
    <property type="entry name" value="PROTEIN CBG26694"/>
    <property type="match status" value="1"/>
</dbReference>
<dbReference type="Proteomes" id="UP001162480">
    <property type="component" value="Chromosome 4"/>
</dbReference>
<accession>A0AA36ASM7</accession>
<keyword evidence="4" id="KW-0255">Endonuclease</keyword>
<dbReference type="GO" id="GO:0003964">
    <property type="term" value="F:RNA-directed DNA polymerase activity"/>
    <property type="evidence" value="ECO:0007669"/>
    <property type="project" value="UniProtKB-KW"/>
</dbReference>
<sequence length="290" mass="33461">MDDFMSKYKLQDMFPFIDNSTICGKDQNDHDKNFENFEMAAKSEGLTMNKDKCTYSATTLDFLGYHISYNTLSPDPERLAPLLNLPTPTDQKSLKCIADMFSYTKWISKFSDKIYPLNNVLKFPLNSQQVKAFESLKVELANAAIQVIDENIPFTVETGALDFAISATLNQDGRPVAFYSHMLQGSEQYHSSVEKEAQAIIESIHRWRHFLLGRHFTLITDQRSVAFMYKVTSKIKNDKIMRWRIALSHMIFTITQHPATSLWMHSQGYTVQQLVHIHFMSYLHHCAILV</sequence>
<evidence type="ECO:0000256" key="6">
    <source>
        <dbReference type="ARBA" id="ARBA00022918"/>
    </source>
</evidence>
<dbReference type="PANTHER" id="PTHR37984:SF5">
    <property type="entry name" value="PROTEIN NYNRIN-LIKE"/>
    <property type="match status" value="1"/>
</dbReference>
<dbReference type="CDD" id="cd09274">
    <property type="entry name" value="RNase_HI_RT_Ty3"/>
    <property type="match status" value="1"/>
</dbReference>
<reference evidence="8" key="1">
    <citation type="submission" date="2023-08" db="EMBL/GenBank/DDBJ databases">
        <authorList>
            <person name="Alioto T."/>
            <person name="Alioto T."/>
            <person name="Gomez Garrido J."/>
        </authorList>
    </citation>
    <scope>NUCLEOTIDE SEQUENCE</scope>
</reference>
<name>A0AA36ASM7_OCTVU</name>
<protein>
    <recommendedName>
        <fullName evidence="7">Reverse transcriptase domain-containing protein</fullName>
    </recommendedName>
</protein>
<dbReference type="InterPro" id="IPR043128">
    <property type="entry name" value="Rev_trsase/Diguanyl_cyclase"/>
</dbReference>
<dbReference type="GO" id="GO:0004519">
    <property type="term" value="F:endonuclease activity"/>
    <property type="evidence" value="ECO:0007669"/>
    <property type="project" value="UniProtKB-KW"/>
</dbReference>
<dbReference type="EMBL" id="OX597817">
    <property type="protein sequence ID" value="CAI9721359.1"/>
    <property type="molecule type" value="Genomic_DNA"/>
</dbReference>
<dbReference type="InterPro" id="IPR041373">
    <property type="entry name" value="RT_RNaseH"/>
</dbReference>
<keyword evidence="2" id="KW-0548">Nucleotidyltransferase</keyword>
<dbReference type="InterPro" id="IPR000477">
    <property type="entry name" value="RT_dom"/>
</dbReference>
<dbReference type="AlphaFoldDB" id="A0AA36ASM7"/>
<keyword evidence="1" id="KW-0808">Transferase</keyword>
<evidence type="ECO:0000256" key="1">
    <source>
        <dbReference type="ARBA" id="ARBA00022679"/>
    </source>
</evidence>
<evidence type="ECO:0000256" key="4">
    <source>
        <dbReference type="ARBA" id="ARBA00022759"/>
    </source>
</evidence>
<evidence type="ECO:0000256" key="5">
    <source>
        <dbReference type="ARBA" id="ARBA00022801"/>
    </source>
</evidence>
<keyword evidence="5" id="KW-0378">Hydrolase</keyword>
<dbReference type="PROSITE" id="PS50878">
    <property type="entry name" value="RT_POL"/>
    <property type="match status" value="1"/>
</dbReference>
<keyword evidence="9" id="KW-1185">Reference proteome</keyword>
<dbReference type="Gene3D" id="3.30.70.270">
    <property type="match status" value="2"/>
</dbReference>
<organism evidence="8 9">
    <name type="scientific">Octopus vulgaris</name>
    <name type="common">Common octopus</name>
    <dbReference type="NCBI Taxonomy" id="6645"/>
    <lineage>
        <taxon>Eukaryota</taxon>
        <taxon>Metazoa</taxon>
        <taxon>Spiralia</taxon>
        <taxon>Lophotrochozoa</taxon>
        <taxon>Mollusca</taxon>
        <taxon>Cephalopoda</taxon>
        <taxon>Coleoidea</taxon>
        <taxon>Octopodiformes</taxon>
        <taxon>Octopoda</taxon>
        <taxon>Incirrata</taxon>
        <taxon>Octopodidae</taxon>
        <taxon>Octopus</taxon>
    </lineage>
</organism>